<gene>
    <name evidence="2" type="ORF">KHLLAP_LOCUS332</name>
</gene>
<feature type="region of interest" description="Disordered" evidence="1">
    <location>
        <begin position="63"/>
        <end position="92"/>
    </location>
</feature>
<evidence type="ECO:0000256" key="1">
    <source>
        <dbReference type="SAM" id="MobiDB-lite"/>
    </source>
</evidence>
<proteinExistence type="predicted"/>
<sequence>MDLQRVTADGFVDSPDSGEERVPRQQVHVNPNEPVSAPAMGAVDILFNPLLDSNALAHVEDAALPPHPSHAQPIAGSTPYLGDLRNPENHAENRHGKIYSSNIIAPQGYHATTAAKVVFWTRLGLDNLIPKWRRGQFTVLEVKPRVVMNRYHTSAKPYSQASRVLIITGSAEIIDIFELFFLFRANFHFELEDMVETTRGAHQATIKGARAKKWPFTAAGEDQEKVTLTRREVDLWRSAAMAWGADPSAETTCPDAQLGTDTETTNVDELSHVGQPEADRTSIGEPTTYDVTTYEPTTVEMTADDIITNGENIDEETADEEMTDGENIDEEMTDGETENKTNDETNDEEMTDAETDDEEMTK</sequence>
<keyword evidence="3" id="KW-1185">Reference proteome</keyword>
<organism evidence="2 3">
    <name type="scientific">Anthostomella pinea</name>
    <dbReference type="NCBI Taxonomy" id="933095"/>
    <lineage>
        <taxon>Eukaryota</taxon>
        <taxon>Fungi</taxon>
        <taxon>Dikarya</taxon>
        <taxon>Ascomycota</taxon>
        <taxon>Pezizomycotina</taxon>
        <taxon>Sordariomycetes</taxon>
        <taxon>Xylariomycetidae</taxon>
        <taxon>Xylariales</taxon>
        <taxon>Xylariaceae</taxon>
        <taxon>Anthostomella</taxon>
    </lineage>
</organism>
<feature type="compositionally biased region" description="Acidic residues" evidence="1">
    <location>
        <begin position="312"/>
        <end position="336"/>
    </location>
</feature>
<feature type="compositionally biased region" description="Acidic residues" evidence="1">
    <location>
        <begin position="344"/>
        <end position="362"/>
    </location>
</feature>
<evidence type="ECO:0000313" key="3">
    <source>
        <dbReference type="Proteomes" id="UP001295740"/>
    </source>
</evidence>
<dbReference type="AlphaFoldDB" id="A0AAI8V7M8"/>
<feature type="region of interest" description="Disordered" evidence="1">
    <location>
        <begin position="311"/>
        <end position="362"/>
    </location>
</feature>
<accession>A0AAI8V7M8</accession>
<dbReference type="EMBL" id="CAUWAG010000003">
    <property type="protein sequence ID" value="CAJ2499864.1"/>
    <property type="molecule type" value="Genomic_DNA"/>
</dbReference>
<reference evidence="2" key="1">
    <citation type="submission" date="2023-10" db="EMBL/GenBank/DDBJ databases">
        <authorList>
            <person name="Hackl T."/>
        </authorList>
    </citation>
    <scope>NUCLEOTIDE SEQUENCE</scope>
</reference>
<dbReference type="Proteomes" id="UP001295740">
    <property type="component" value="Unassembled WGS sequence"/>
</dbReference>
<feature type="region of interest" description="Disordered" evidence="1">
    <location>
        <begin position="1"/>
        <end position="35"/>
    </location>
</feature>
<name>A0AAI8V7M8_9PEZI</name>
<protein>
    <submittedName>
        <fullName evidence="2">Uu.00g027170.m01.CDS01</fullName>
    </submittedName>
</protein>
<comment type="caution">
    <text evidence="2">The sequence shown here is derived from an EMBL/GenBank/DDBJ whole genome shotgun (WGS) entry which is preliminary data.</text>
</comment>
<evidence type="ECO:0000313" key="2">
    <source>
        <dbReference type="EMBL" id="CAJ2499864.1"/>
    </source>
</evidence>